<dbReference type="Proteomes" id="UP000242999">
    <property type="component" value="Unassembled WGS sequence"/>
</dbReference>
<feature type="coiled-coil region" evidence="1">
    <location>
        <begin position="559"/>
        <end position="645"/>
    </location>
</feature>
<dbReference type="OrthoDB" id="9791620at2"/>
<dbReference type="Gene3D" id="3.20.20.140">
    <property type="entry name" value="Metal-dependent hydrolases"/>
    <property type="match status" value="1"/>
</dbReference>
<dbReference type="CDD" id="cd07432">
    <property type="entry name" value="PHP_HisPPase"/>
    <property type="match status" value="1"/>
</dbReference>
<dbReference type="SUPFAM" id="SSF52540">
    <property type="entry name" value="P-loop containing nucleoside triphosphate hydrolases"/>
    <property type="match status" value="1"/>
</dbReference>
<dbReference type="EMBL" id="FNYH01000022">
    <property type="protein sequence ID" value="SEI93618.1"/>
    <property type="molecule type" value="Genomic_DNA"/>
</dbReference>
<dbReference type="Gene3D" id="3.40.50.300">
    <property type="entry name" value="P-loop containing nucleotide triphosphate hydrolases"/>
    <property type="match status" value="2"/>
</dbReference>
<dbReference type="NCBIfam" id="NF045780">
    <property type="entry name" value="TrlF_fam_ATP"/>
    <property type="match status" value="1"/>
</dbReference>
<dbReference type="AlphaFoldDB" id="A0A1H6UMV8"/>
<dbReference type="PANTHER" id="PTHR32182">
    <property type="entry name" value="DNA REPLICATION AND REPAIR PROTEIN RECF"/>
    <property type="match status" value="1"/>
</dbReference>
<keyword evidence="3" id="KW-1185">Reference proteome</keyword>
<proteinExistence type="predicted"/>
<reference evidence="3" key="1">
    <citation type="submission" date="2016-10" db="EMBL/GenBank/DDBJ databases">
        <authorList>
            <person name="Varghese N."/>
            <person name="Submissions S."/>
        </authorList>
    </citation>
    <scope>NUCLEOTIDE SEQUENCE [LARGE SCALE GENOMIC DNA]</scope>
    <source>
        <strain evidence="3">DSM 7165</strain>
    </source>
</reference>
<dbReference type="PANTHER" id="PTHR32182:SF22">
    <property type="entry name" value="ATP-DEPENDENT ENDONUCLEASE, OLD FAMILY-RELATED"/>
    <property type="match status" value="1"/>
</dbReference>
<dbReference type="RefSeq" id="WP_093312566.1">
    <property type="nucleotide sequence ID" value="NZ_FNYH01000022.1"/>
</dbReference>
<evidence type="ECO:0008006" key="4">
    <source>
        <dbReference type="Google" id="ProtNLM"/>
    </source>
</evidence>
<gene>
    <name evidence="2" type="ORF">SAMN05421831_1223</name>
</gene>
<evidence type="ECO:0000313" key="3">
    <source>
        <dbReference type="Proteomes" id="UP000242999"/>
    </source>
</evidence>
<dbReference type="InterPro" id="IPR016195">
    <property type="entry name" value="Pol/histidinol_Pase-like"/>
</dbReference>
<name>A0A1H6UMV8_9GAMM</name>
<protein>
    <recommendedName>
        <fullName evidence="4">Histidinol-phosphatase</fullName>
    </recommendedName>
</protein>
<dbReference type="InterPro" id="IPR027417">
    <property type="entry name" value="P-loop_NTPase"/>
</dbReference>
<evidence type="ECO:0000313" key="2">
    <source>
        <dbReference type="EMBL" id="SEI93618.1"/>
    </source>
</evidence>
<organism evidence="2 3">
    <name type="scientific">Allopseudospirillum japonicum</name>
    <dbReference type="NCBI Taxonomy" id="64971"/>
    <lineage>
        <taxon>Bacteria</taxon>
        <taxon>Pseudomonadati</taxon>
        <taxon>Pseudomonadota</taxon>
        <taxon>Gammaproteobacteria</taxon>
        <taxon>Oceanospirillales</taxon>
        <taxon>Oceanospirillaceae</taxon>
        <taxon>Allopseudospirillum</taxon>
    </lineage>
</organism>
<dbReference type="InterPro" id="IPR054787">
    <property type="entry name" value="TrlF_ATPase"/>
</dbReference>
<dbReference type="SUPFAM" id="SSF89550">
    <property type="entry name" value="PHP domain-like"/>
    <property type="match status" value="1"/>
</dbReference>
<keyword evidence="1" id="KW-0175">Coiled coil</keyword>
<accession>A0A1H6UMV8</accession>
<sequence>MTENNSPLSTVNSPFNFGSRWLKADFHLHTRADKEFTYTGESDRFVSDYVEALKAAKIGLGVITNHNKFDVDEFKALRKKAKKSGIGLLPGIELSIKDGQAGVHTLVVFSDEWFCNREQTNHIQTFLSVTFACQANFEQENACSKHDILQTIKVLDEYNKDYFLVFAHVEASNGLWGGLAPVRIKELFDNETVRRRALAFQKVRTRDDRAKIQQALGHLYPAEVEGCDAKNLADMAVRKKASYLKLGSFSFEAVKFALRDKASRVRAELPSYKHSYIQKIRFEGAGTLGGTEICLSPELNTLIGIRGSGKSSVLEGVRYALNIPFGDKSSDVEYKEGLVKHLLRSGGKITIDAIDRRGQPYQIRRILGERPDVYVNGQLQPGVSVRETVLHQPIYFGQKDLSSTGAGFEKDLIEKLLGDALVPVRQKIEQGRQRVVDAINQIKRLTRAATQKQEWLQKKQDAEFKLKFYQQHGVETKLQKQIDFDRDERKAQQVIQGAEDYLSELNSFVASFEDELKNQALYKSAQNQIFFDDFFATYQQLIAGFDGIKQTVLNGHNTVALLQQKLSGFVQQKQSLKEEFAEIERKLATELKQAGAQAISPQEFKQLRSLLDQAEQMLAVLAKSEQQYADLNQSLERELAQLNDLWLEEYRTIEQVLSKINRVDSPLKIVPQFKGNKAAMLTFMQDLFRGSGIHGATQKKIVDEYSDFASAYRDVEKLKSTLGRSFDTFWQYFEDNLEALLTWQVPNVFTIEYHGKALAHHSLGQRASALMLFVLSQQENDVVIIDQPEDDLDNQTIYDDVIKLIRQLKPSTQFIFATHNANIPVLGDAEQVIACEYQDDHIALVNGSIDCADVQQRIVSIMEGGAEAFEKRKQVYEAWKPKNS</sequence>
<dbReference type="GO" id="GO:0000731">
    <property type="term" value="P:DNA synthesis involved in DNA repair"/>
    <property type="evidence" value="ECO:0007669"/>
    <property type="project" value="TreeGrafter"/>
</dbReference>
<evidence type="ECO:0000256" key="1">
    <source>
        <dbReference type="SAM" id="Coils"/>
    </source>
</evidence>
<dbReference type="GO" id="GO:0006302">
    <property type="term" value="P:double-strand break repair"/>
    <property type="evidence" value="ECO:0007669"/>
    <property type="project" value="TreeGrafter"/>
</dbReference>
<dbReference type="STRING" id="64971.SAMN05421831_1223"/>